<dbReference type="InterPro" id="IPR043502">
    <property type="entry name" value="DNA/RNA_pol_sf"/>
</dbReference>
<reference evidence="6" key="1">
    <citation type="submission" date="2004-09" db="EMBL/GenBank/DDBJ databases">
        <title>Full-length cDNA clone and sequence analysis for unknown double-stranded RNA isolated from radish.</title>
        <authorList>
            <person name="Liu L."/>
            <person name="Chen J.S."/>
            <person name="Wang C."/>
        </authorList>
    </citation>
    <scope>NUCLEOTIDE SEQUENCE</scope>
</reference>
<evidence type="ECO:0000256" key="4">
    <source>
        <dbReference type="ARBA" id="ARBA00022953"/>
    </source>
</evidence>
<keyword evidence="3" id="KW-0548">Nucleotidyltransferase</keyword>
<keyword evidence="1 6" id="KW-0696">RNA-directed RNA polymerase</keyword>
<evidence type="ECO:0000256" key="1">
    <source>
        <dbReference type="ARBA" id="ARBA00022484"/>
    </source>
</evidence>
<dbReference type="SUPFAM" id="SSF56672">
    <property type="entry name" value="DNA/RNA polymerases"/>
    <property type="match status" value="1"/>
</dbReference>
<dbReference type="EMBL" id="AY748911">
    <property type="protein sequence ID" value="AAU88207.1"/>
    <property type="molecule type" value="Genomic_RNA"/>
</dbReference>
<dbReference type="GO" id="GO:0006351">
    <property type="term" value="P:DNA-templated transcription"/>
    <property type="evidence" value="ECO:0007669"/>
    <property type="project" value="InterPro"/>
</dbReference>
<dbReference type="GO" id="GO:0003968">
    <property type="term" value="F:RNA-directed RNA polymerase activity"/>
    <property type="evidence" value="ECO:0007669"/>
    <property type="project" value="UniProtKB-KW"/>
</dbReference>
<proteinExistence type="predicted"/>
<dbReference type="GO" id="GO:0003723">
    <property type="term" value="F:RNA binding"/>
    <property type="evidence" value="ECO:0007669"/>
    <property type="project" value="InterPro"/>
</dbReference>
<evidence type="ECO:0000259" key="5">
    <source>
        <dbReference type="Pfam" id="PF00680"/>
    </source>
</evidence>
<sequence length="573" mass="66775">MSNLEYLGLDHHWPAIPRFAKSPNDWYFACQQLVRSSICLYSSLLGSNDTDTVLNGYYRSHADEDTAEQFFMRYDVEPFDIIKDNYYSQAFDTVTEWFRPSAPIHPVHFTDVRWYPWEISTSAERPFTHDPLLKKKVQLSKQLGLLDNARMSFHNCYNDIFTYCRHYTHEVKDVRPVTLHHIDLHVKPALVRSGEPPKIRTVFGVPKSLIFAEAMFSWPLFSDYFTNSETPLLWNYETLNGGWYRLNDEFYQQWQSFCTIFNLDWSEFDMRVYFSMLDDCRDAVKSYFCFCGNYCPTRTNPTCRTNPQRLQNLWNWIGTAYKDTPCTTTTGKVYRRRFAGMPSGIFCTQFWDSFYNCIMVVTTLEALGFRITDRYFLKVLGDVVIFGILKHIPISKSADFLQDFSTEARRRFNSKLNSKKCGASSGIHGAQVLSYINWNGYPKRDSNQLLAQLLHPKSLRDTYPRLMARAIGIYYASCGDPKIRPICNHIYSELKYAGFTPSSTGLHGLFDPNASIGFIELDHFPSENEVTCRLHRKSKRSAELQALYWPRDHFLEEAGSSRNCPLFFQVETI</sequence>
<feature type="domain" description="RNA-directed RNA polymerase C-terminal" evidence="5">
    <location>
        <begin position="195"/>
        <end position="367"/>
    </location>
</feature>
<evidence type="ECO:0000256" key="2">
    <source>
        <dbReference type="ARBA" id="ARBA00022679"/>
    </source>
</evidence>
<evidence type="ECO:0000256" key="3">
    <source>
        <dbReference type="ARBA" id="ARBA00022695"/>
    </source>
</evidence>
<keyword evidence="4" id="KW-0693">Viral RNA replication</keyword>
<dbReference type="Pfam" id="PF00680">
    <property type="entry name" value="RdRP_1"/>
    <property type="match status" value="1"/>
</dbReference>
<evidence type="ECO:0000313" key="6">
    <source>
        <dbReference type="EMBL" id="AAU88207.1"/>
    </source>
</evidence>
<protein>
    <submittedName>
        <fullName evidence="6">RNA-dependent RNA polymerase</fullName>
    </submittedName>
</protein>
<dbReference type="InterPro" id="IPR001205">
    <property type="entry name" value="RNA-dir_pol_C"/>
</dbReference>
<accession>Q5XM56</accession>
<name>Q5XM56_9VIRU</name>
<organism evidence="6">
    <name type="scientific">Radish partitivirus JC-2004</name>
    <dbReference type="NCBI Taxonomy" id="295020"/>
    <lineage>
        <taxon>Viruses</taxon>
        <taxon>Riboviria</taxon>
        <taxon>Orthornavirae</taxon>
        <taxon>Pisuviricota</taxon>
        <taxon>Duplopiviricetes</taxon>
        <taxon>Durnavirales</taxon>
        <taxon>Partitiviridae</taxon>
        <taxon>Radish yellow edge virus</taxon>
    </lineage>
</organism>
<keyword evidence="2" id="KW-0808">Transferase</keyword>